<evidence type="ECO:0000313" key="4">
    <source>
        <dbReference type="Proteomes" id="UP001161389"/>
    </source>
</evidence>
<dbReference type="InterPro" id="IPR018968">
    <property type="entry name" value="Phasin"/>
</dbReference>
<dbReference type="RefSeq" id="WP_284377769.1">
    <property type="nucleotide sequence ID" value="NZ_BSNM01000002.1"/>
</dbReference>
<name>A0AA37S5Q2_9GAMM</name>
<keyword evidence="4" id="KW-1185">Reference proteome</keyword>
<feature type="domain" description="Phasin" evidence="2">
    <location>
        <begin position="8"/>
        <end position="106"/>
    </location>
</feature>
<evidence type="ECO:0000259" key="2">
    <source>
        <dbReference type="Pfam" id="PF09361"/>
    </source>
</evidence>
<evidence type="ECO:0000256" key="1">
    <source>
        <dbReference type="SAM" id="MobiDB-lite"/>
    </source>
</evidence>
<organism evidence="3 4">
    <name type="scientific">Litoribrevibacter albus</name>
    <dbReference type="NCBI Taxonomy" id="1473156"/>
    <lineage>
        <taxon>Bacteria</taxon>
        <taxon>Pseudomonadati</taxon>
        <taxon>Pseudomonadota</taxon>
        <taxon>Gammaproteobacteria</taxon>
        <taxon>Oceanospirillales</taxon>
        <taxon>Oceanospirillaceae</taxon>
        <taxon>Litoribrevibacter</taxon>
    </lineage>
</organism>
<proteinExistence type="predicted"/>
<dbReference type="Proteomes" id="UP001161389">
    <property type="component" value="Unassembled WGS sequence"/>
</dbReference>
<feature type="compositionally biased region" description="Low complexity" evidence="1">
    <location>
        <begin position="119"/>
        <end position="131"/>
    </location>
</feature>
<dbReference type="Pfam" id="PF09361">
    <property type="entry name" value="Phasin_2"/>
    <property type="match status" value="1"/>
</dbReference>
<evidence type="ECO:0000313" key="3">
    <source>
        <dbReference type="EMBL" id="GLQ29751.1"/>
    </source>
</evidence>
<dbReference type="NCBIfam" id="TIGR02809">
    <property type="entry name" value="phasin_3"/>
    <property type="match status" value="1"/>
</dbReference>
<dbReference type="EMBL" id="BSNM01000002">
    <property type="protein sequence ID" value="GLQ29751.1"/>
    <property type="molecule type" value="Genomic_DNA"/>
</dbReference>
<comment type="caution">
    <text evidence="3">The sequence shown here is derived from an EMBL/GenBank/DDBJ whole genome shotgun (WGS) entry which is preliminary data.</text>
</comment>
<accession>A0AA37S5Q2</accession>
<sequence>MTTDFFKDFSEKTKENFAPIMKFNELMSASIQDLFHAQMSATQRYSEMTMEQVKAASEIRDMESLQNFFQKQIGTFEALNEQVMSDLKAMADAGIKFRQDLEAIMNPAEEEQAEKKAPAKAAPKPSAKASA</sequence>
<gene>
    <name evidence="3" type="ORF">GCM10007876_02290</name>
</gene>
<feature type="region of interest" description="Disordered" evidence="1">
    <location>
        <begin position="106"/>
        <end position="131"/>
    </location>
</feature>
<dbReference type="InterPro" id="IPR014176">
    <property type="entry name" value="Phasin_subfam-3"/>
</dbReference>
<dbReference type="AlphaFoldDB" id="A0AA37S5Q2"/>
<reference evidence="3" key="2">
    <citation type="submission" date="2023-01" db="EMBL/GenBank/DDBJ databases">
        <title>Draft genome sequence of Litoribrevibacter albus strain NBRC 110071.</title>
        <authorList>
            <person name="Sun Q."/>
            <person name="Mori K."/>
        </authorList>
    </citation>
    <scope>NUCLEOTIDE SEQUENCE</scope>
    <source>
        <strain evidence="3">NBRC 110071</strain>
    </source>
</reference>
<protein>
    <submittedName>
        <fullName evidence="3">Phasin family protein</fullName>
    </submittedName>
</protein>
<reference evidence="3" key="1">
    <citation type="journal article" date="2014" name="Int. J. Syst. Evol. Microbiol.">
        <title>Complete genome sequence of Corynebacterium casei LMG S-19264T (=DSM 44701T), isolated from a smear-ripened cheese.</title>
        <authorList>
            <consortium name="US DOE Joint Genome Institute (JGI-PGF)"/>
            <person name="Walter F."/>
            <person name="Albersmeier A."/>
            <person name="Kalinowski J."/>
            <person name="Ruckert C."/>
        </authorList>
    </citation>
    <scope>NUCLEOTIDE SEQUENCE</scope>
    <source>
        <strain evidence="3">NBRC 110071</strain>
    </source>
</reference>